<dbReference type="KEGG" id="lth:KLTH0H03432g"/>
<name>C5E2A7_LACTC</name>
<dbReference type="OMA" id="EFQKRYW"/>
<dbReference type="RefSeq" id="XP_002556030.1">
    <property type="nucleotide sequence ID" value="XM_002555984.1"/>
</dbReference>
<sequence>MSNIIHKMSEKITGHDHHDDERDERGNTLSSEQRQQREQGMPFTEHNDPEQRAIPSQRVGGGMQSERSKLGGYQQQQHDLGGSGGDFGQTRSMPEEQMPGAVRGGSDLNAEDWDDEDEADDEGRGTRRGGDYSDEFQKRYW</sequence>
<organism evidence="2 3">
    <name type="scientific">Lachancea thermotolerans (strain ATCC 56472 / CBS 6340 / NRRL Y-8284)</name>
    <name type="common">Yeast</name>
    <name type="synonym">Kluyveromyces thermotolerans</name>
    <dbReference type="NCBI Taxonomy" id="559295"/>
    <lineage>
        <taxon>Eukaryota</taxon>
        <taxon>Fungi</taxon>
        <taxon>Dikarya</taxon>
        <taxon>Ascomycota</taxon>
        <taxon>Saccharomycotina</taxon>
        <taxon>Saccharomycetes</taxon>
        <taxon>Saccharomycetales</taxon>
        <taxon>Saccharomycetaceae</taxon>
        <taxon>Lachancea</taxon>
    </lineage>
</organism>
<accession>C5E2A7</accession>
<feature type="compositionally biased region" description="Basic and acidic residues" evidence="1">
    <location>
        <begin position="122"/>
        <end position="141"/>
    </location>
</feature>
<dbReference type="GeneID" id="8294343"/>
<keyword evidence="3" id="KW-1185">Reference proteome</keyword>
<protein>
    <submittedName>
        <fullName evidence="2">KLTH0H03432p</fullName>
    </submittedName>
</protein>
<gene>
    <name evidence="2" type="ordered locus">KLTH0H03432g</name>
</gene>
<proteinExistence type="predicted"/>
<feature type="compositionally biased region" description="Basic and acidic residues" evidence="1">
    <location>
        <begin position="7"/>
        <end position="26"/>
    </location>
</feature>
<dbReference type="OrthoDB" id="4035941at2759"/>
<evidence type="ECO:0000313" key="2">
    <source>
        <dbReference type="EMBL" id="CAR30168.1"/>
    </source>
</evidence>
<feature type="compositionally biased region" description="Acidic residues" evidence="1">
    <location>
        <begin position="109"/>
        <end position="121"/>
    </location>
</feature>
<evidence type="ECO:0000256" key="1">
    <source>
        <dbReference type="SAM" id="MobiDB-lite"/>
    </source>
</evidence>
<dbReference type="EMBL" id="CU928180">
    <property type="protein sequence ID" value="CAR30168.1"/>
    <property type="molecule type" value="Genomic_DNA"/>
</dbReference>
<feature type="region of interest" description="Disordered" evidence="1">
    <location>
        <begin position="1"/>
        <end position="141"/>
    </location>
</feature>
<dbReference type="InParanoid" id="C5E2A7"/>
<reference evidence="2 3" key="1">
    <citation type="journal article" date="2009" name="Genome Res.">
        <title>Comparative genomics of protoploid Saccharomycetaceae.</title>
        <authorList>
            <consortium name="The Genolevures Consortium"/>
            <person name="Souciet J.-L."/>
            <person name="Dujon B."/>
            <person name="Gaillardin C."/>
            <person name="Johnston M."/>
            <person name="Baret P.V."/>
            <person name="Cliften P."/>
            <person name="Sherman D.J."/>
            <person name="Weissenbach J."/>
            <person name="Westhof E."/>
            <person name="Wincker P."/>
            <person name="Jubin C."/>
            <person name="Poulain J."/>
            <person name="Barbe V."/>
            <person name="Segurens B."/>
            <person name="Artiguenave F."/>
            <person name="Anthouard V."/>
            <person name="Vacherie B."/>
            <person name="Val M.-E."/>
            <person name="Fulton R.S."/>
            <person name="Minx P."/>
            <person name="Wilson R."/>
            <person name="Durrens P."/>
            <person name="Jean G."/>
            <person name="Marck C."/>
            <person name="Martin T."/>
            <person name="Nikolski M."/>
            <person name="Rolland T."/>
            <person name="Seret M.-L."/>
            <person name="Casaregola S."/>
            <person name="Despons L."/>
            <person name="Fairhead C."/>
            <person name="Fischer G."/>
            <person name="Lafontaine I."/>
            <person name="Leh V."/>
            <person name="Lemaire M."/>
            <person name="de Montigny J."/>
            <person name="Neuveglise C."/>
            <person name="Thierry A."/>
            <person name="Blanc-Lenfle I."/>
            <person name="Bleykasten C."/>
            <person name="Diffels J."/>
            <person name="Fritsch E."/>
            <person name="Frangeul L."/>
            <person name="Goeffon A."/>
            <person name="Jauniaux N."/>
            <person name="Kachouri-Lafond R."/>
            <person name="Payen C."/>
            <person name="Potier S."/>
            <person name="Pribylova L."/>
            <person name="Ozanne C."/>
            <person name="Richard G.-F."/>
            <person name="Sacerdot C."/>
            <person name="Straub M.-L."/>
            <person name="Talla E."/>
        </authorList>
    </citation>
    <scope>NUCLEOTIDE SEQUENCE [LARGE SCALE GENOMIC DNA]</scope>
    <source>
        <strain evidence="3">ATCC 56472 / CBS 6340 / NRRL Y-8284</strain>
    </source>
</reference>
<dbReference type="FunCoup" id="C5E2A7">
    <property type="interactions" value="50"/>
</dbReference>
<dbReference type="HOGENOM" id="CLU_1835496_0_0_1"/>
<dbReference type="Proteomes" id="UP000002036">
    <property type="component" value="Chromosome H"/>
</dbReference>
<evidence type="ECO:0000313" key="3">
    <source>
        <dbReference type="Proteomes" id="UP000002036"/>
    </source>
</evidence>
<dbReference type="AlphaFoldDB" id="C5E2A7"/>